<dbReference type="EMBL" id="MN183282">
    <property type="protein sequence ID" value="QED11512.1"/>
    <property type="molecule type" value="Genomic_DNA"/>
</dbReference>
<feature type="compositionally biased region" description="Gly residues" evidence="1">
    <location>
        <begin position="25"/>
        <end position="34"/>
    </location>
</feature>
<accession>A0A5B8WLN7</accession>
<dbReference type="RefSeq" id="YP_010660387.1">
    <property type="nucleotide sequence ID" value="NC_070877.1"/>
</dbReference>
<proteinExistence type="predicted"/>
<gene>
    <name evidence="2" type="primary">21</name>
    <name evidence="2" type="ORF">SEA_QUI_21</name>
</gene>
<dbReference type="KEGG" id="vg:77936384"/>
<dbReference type="Proteomes" id="UP000321915">
    <property type="component" value="Segment"/>
</dbReference>
<evidence type="ECO:0000313" key="2">
    <source>
        <dbReference type="EMBL" id="QED11512.1"/>
    </source>
</evidence>
<reference evidence="2 3" key="1">
    <citation type="submission" date="2019-07" db="EMBL/GenBank/DDBJ databases">
        <authorList>
            <person name="Abdullah A."/>
            <person name="Lima G.C."/>
            <person name="Cuneo C.K."/>
            <person name="Ennest D.C."/>
            <person name="Fritz K.J."/>
            <person name="Johnson B.T."/>
            <person name="Larson S.M."/>
            <person name="Lemunyete M.N."/>
            <person name="Murray M.B."/>
            <person name="Osmond D.E."/>
            <person name="Patras K.A."/>
            <person name="Ransibrahmanakul S."/>
            <person name="Simpson K.A."/>
            <person name="Thull B.S."/>
            <person name="Wetzel S."/>
            <person name="Bonilla J.A."/>
            <person name="Klyczek K."/>
            <person name="Garlena R.A."/>
            <person name="Russell D.A."/>
            <person name="Pope W.H."/>
            <person name="Jacobs-Sera D."/>
            <person name="Hatfull G.F."/>
        </authorList>
    </citation>
    <scope>NUCLEOTIDE SEQUENCE [LARGE SCALE GENOMIC DNA]</scope>
</reference>
<feature type="region of interest" description="Disordered" evidence="1">
    <location>
        <begin position="20"/>
        <end position="40"/>
    </location>
</feature>
<sequence length="116" mass="11551">MSDVTDDFLSHYGVQGMKWGKHKAGGGSGSGGGTNKAAVKEARKDMYKSAGAHIKANKGKTVVAALLTGGSATVGYNLARSSGLSKGQSVAVAALGGAPGGMLAIEISARKSARED</sequence>
<protein>
    <submittedName>
        <fullName evidence="2">Uncharacterized protein</fullName>
    </submittedName>
</protein>
<evidence type="ECO:0000313" key="3">
    <source>
        <dbReference type="Proteomes" id="UP000321915"/>
    </source>
</evidence>
<organism evidence="2 3">
    <name type="scientific">Arthrobacter phage Qui</name>
    <dbReference type="NCBI Taxonomy" id="2603260"/>
    <lineage>
        <taxon>Viruses</taxon>
        <taxon>Duplodnaviria</taxon>
        <taxon>Heunggongvirae</taxon>
        <taxon>Uroviricota</taxon>
        <taxon>Caudoviricetes</taxon>
        <taxon>Quivirus</taxon>
        <taxon>Quivirus qui</taxon>
    </lineage>
</organism>
<dbReference type="InterPro" id="IPR055635">
    <property type="entry name" value="DUF7211"/>
</dbReference>
<dbReference type="Pfam" id="PF23847">
    <property type="entry name" value="DUF7211"/>
    <property type="match status" value="1"/>
</dbReference>
<dbReference type="GeneID" id="77936384"/>
<name>A0A5B8WLN7_9CAUD</name>
<evidence type="ECO:0000256" key="1">
    <source>
        <dbReference type="SAM" id="MobiDB-lite"/>
    </source>
</evidence>
<keyword evidence="3" id="KW-1185">Reference proteome</keyword>